<dbReference type="PANTHER" id="PTHR22933">
    <property type="entry name" value="FI18007P1-RELATED"/>
    <property type="match status" value="1"/>
</dbReference>
<proteinExistence type="predicted"/>
<evidence type="ECO:0000313" key="2">
    <source>
        <dbReference type="Proteomes" id="UP000694941"/>
    </source>
</evidence>
<organism evidence="2 3">
    <name type="scientific">Limulus polyphemus</name>
    <name type="common">Atlantic horseshoe crab</name>
    <dbReference type="NCBI Taxonomy" id="6850"/>
    <lineage>
        <taxon>Eukaryota</taxon>
        <taxon>Metazoa</taxon>
        <taxon>Ecdysozoa</taxon>
        <taxon>Arthropoda</taxon>
        <taxon>Chelicerata</taxon>
        <taxon>Merostomata</taxon>
        <taxon>Xiphosura</taxon>
        <taxon>Limulidae</taxon>
        <taxon>Limulus</taxon>
    </lineage>
</organism>
<dbReference type="Gene3D" id="2.170.140.10">
    <property type="entry name" value="Chitin binding domain"/>
    <property type="match status" value="1"/>
</dbReference>
<evidence type="ECO:0000313" key="3">
    <source>
        <dbReference type="RefSeq" id="XP_022237337.1"/>
    </source>
</evidence>
<dbReference type="InterPro" id="IPR002557">
    <property type="entry name" value="Chitin-bd_dom"/>
</dbReference>
<accession>A0ABM1S132</accession>
<dbReference type="GeneID" id="106478090"/>
<name>A0ABM1S132_LIMPO</name>
<evidence type="ECO:0000259" key="1">
    <source>
        <dbReference type="PROSITE" id="PS50940"/>
    </source>
</evidence>
<dbReference type="PANTHER" id="PTHR22933:SF43">
    <property type="entry name" value="LP10131P"/>
    <property type="match status" value="1"/>
</dbReference>
<dbReference type="Pfam" id="PF01607">
    <property type="entry name" value="CBM_14"/>
    <property type="match status" value="1"/>
</dbReference>
<dbReference type="RefSeq" id="XP_022237337.1">
    <property type="nucleotide sequence ID" value="XM_022381629.1"/>
</dbReference>
<dbReference type="InterPro" id="IPR052976">
    <property type="entry name" value="Scoloptoxin-like"/>
</dbReference>
<dbReference type="PROSITE" id="PS50940">
    <property type="entry name" value="CHIT_BIND_II"/>
    <property type="match status" value="1"/>
</dbReference>
<reference evidence="3" key="1">
    <citation type="submission" date="2025-08" db="UniProtKB">
        <authorList>
            <consortium name="RefSeq"/>
        </authorList>
    </citation>
    <scope>IDENTIFICATION</scope>
    <source>
        <tissue evidence="3">Muscle</tissue>
    </source>
</reference>
<sequence length="231" mass="25345">MLELKNWQSRNYILADYGDPSSFAIPFVYGHHQETIQTLNGKSEVADAAIPAPSEQDPDGDGIVGQAGSDYPVLNEVPDTGFSCKDQLPGYYADIDTGCQAFHFCYGEEFKASFLCPNGSVFNQETFTCMWWFNVSCSQATNFYDLNAQLYIIPEPDSPLKSEPPTSSSKSLSLPVQSVANPEAKKHGGTRYVLVKVPVSEDGYPHLPGNIAEHINGLQLAKDHHGDGYSR</sequence>
<feature type="domain" description="Chitin-binding type-2" evidence="1">
    <location>
        <begin position="81"/>
        <end position="139"/>
    </location>
</feature>
<dbReference type="InterPro" id="IPR036508">
    <property type="entry name" value="Chitin-bd_dom_sf"/>
</dbReference>
<dbReference type="SMART" id="SM00494">
    <property type="entry name" value="ChtBD2"/>
    <property type="match status" value="1"/>
</dbReference>
<protein>
    <submittedName>
        <fullName evidence="3">Uncharacterized protein LOC106478090</fullName>
    </submittedName>
</protein>
<dbReference type="SUPFAM" id="SSF57625">
    <property type="entry name" value="Invertebrate chitin-binding proteins"/>
    <property type="match status" value="1"/>
</dbReference>
<dbReference type="Proteomes" id="UP000694941">
    <property type="component" value="Unplaced"/>
</dbReference>
<gene>
    <name evidence="3" type="primary">LOC106478090</name>
</gene>
<keyword evidence="2" id="KW-1185">Reference proteome</keyword>